<evidence type="ECO:0000256" key="1">
    <source>
        <dbReference type="SAM" id="Phobius"/>
    </source>
</evidence>
<name>A0A348MIU7_UNCW3</name>
<keyword evidence="1" id="KW-0472">Membrane</keyword>
<sequence>MYFIWTLFILFQTLIILKKDDPYKKKLYTFTSVVFSIFLLFSSFVVAYRGFFVESILLLSFFLLNITILILLSIYNTSLSGGT</sequence>
<comment type="caution">
    <text evidence="2">The sequence shown here is derived from an EMBL/GenBank/DDBJ whole genome shotgun (WGS) entry which is preliminary data.</text>
</comment>
<feature type="transmembrane region" description="Helical" evidence="1">
    <location>
        <begin position="28"/>
        <end position="48"/>
    </location>
</feature>
<dbReference type="AlphaFoldDB" id="A0A348MIU7"/>
<proteinExistence type="predicted"/>
<evidence type="ECO:0000313" key="2">
    <source>
        <dbReference type="EMBL" id="HAF06973.1"/>
    </source>
</evidence>
<dbReference type="EMBL" id="DMCX01000013">
    <property type="protein sequence ID" value="HAF06973.1"/>
    <property type="molecule type" value="Genomic_DNA"/>
</dbReference>
<protein>
    <submittedName>
        <fullName evidence="2">Uncharacterized protein</fullName>
    </submittedName>
</protein>
<feature type="transmembrane region" description="Helical" evidence="1">
    <location>
        <begin position="55"/>
        <end position="75"/>
    </location>
</feature>
<dbReference type="Proteomes" id="UP000262454">
    <property type="component" value="Unassembled WGS sequence"/>
</dbReference>
<keyword evidence="1" id="KW-0812">Transmembrane</keyword>
<organism evidence="2 3">
    <name type="scientific">candidate division WOR-3 bacterium</name>
    <dbReference type="NCBI Taxonomy" id="2052148"/>
    <lineage>
        <taxon>Bacteria</taxon>
        <taxon>Bacteria division WOR-3</taxon>
    </lineage>
</organism>
<keyword evidence="1" id="KW-1133">Transmembrane helix</keyword>
<reference evidence="2 3" key="1">
    <citation type="journal article" date="2018" name="Nat. Biotechnol.">
        <title>A standardized bacterial taxonomy based on genome phylogeny substantially revises the tree of life.</title>
        <authorList>
            <person name="Parks D.H."/>
            <person name="Chuvochina M."/>
            <person name="Waite D.W."/>
            <person name="Rinke C."/>
            <person name="Skarshewski A."/>
            <person name="Chaumeil P.A."/>
            <person name="Hugenholtz P."/>
        </authorList>
    </citation>
    <scope>NUCLEOTIDE SEQUENCE [LARGE SCALE GENOMIC DNA]</scope>
    <source>
        <strain evidence="2">UBA7921</strain>
    </source>
</reference>
<gene>
    <name evidence="2" type="ORF">DCG82_01000</name>
</gene>
<evidence type="ECO:0000313" key="3">
    <source>
        <dbReference type="Proteomes" id="UP000262454"/>
    </source>
</evidence>
<accession>A0A348MIU7</accession>